<evidence type="ECO:0000313" key="3">
    <source>
        <dbReference type="Proteomes" id="UP001165652"/>
    </source>
</evidence>
<keyword evidence="3" id="KW-1185">Reference proteome</keyword>
<sequence length="256" mass="27409">MILRACIRLAAVLALRNQTWAGARVYDSNNMPLPSALKEMPAPFIAVFTERDQRKVEGGRAVAPAERELSVTIEFGLASKVEQKTGGPAIEIPSSDSSFELALDVIENQVIKALVTGPTNEWGEFWKAFCTSITRTTGERAGEAERGARWAARQLTLIVDTIADPAPGVPLGADHPVTLFLARLRQMTDEPTAAKYADLISSELSATSAPEWEQAAALLGLTGREAQSLGMSVEGSDAIDPNTYDPATDGPDVEVT</sequence>
<comment type="caution">
    <text evidence="2">The sequence shown here is derived from an EMBL/GenBank/DDBJ whole genome shotgun (WGS) entry which is preliminary data.</text>
</comment>
<name>A0ABT5J548_RHOTP</name>
<evidence type="ECO:0000313" key="2">
    <source>
        <dbReference type="EMBL" id="MDC7784771.1"/>
    </source>
</evidence>
<reference evidence="2" key="2">
    <citation type="submission" date="2023-02" db="EMBL/GenBank/DDBJ databases">
        <authorList>
            <person name="Rayyan A."/>
            <person name="Meyer T."/>
            <person name="Kyndt J.A."/>
        </authorList>
    </citation>
    <scope>NUCLEOTIDE SEQUENCE</scope>
    <source>
        <strain evidence="2">DSM 9987</strain>
    </source>
</reference>
<dbReference type="EMBL" id="JAQQLI010000003">
    <property type="protein sequence ID" value="MDC7784771.1"/>
    <property type="molecule type" value="Genomic_DNA"/>
</dbReference>
<feature type="region of interest" description="Disordered" evidence="1">
    <location>
        <begin position="232"/>
        <end position="256"/>
    </location>
</feature>
<proteinExistence type="predicted"/>
<reference evidence="2" key="1">
    <citation type="journal article" date="2023" name="Microbiol Resour">
        <title>Genome Sequences of Rhodoplanes serenus and Two Thermotolerant Strains, Rhodoplanes tepidamans and 'Rhodoplanes cryptolactis,' Further Refine the Genus.</title>
        <authorList>
            <person name="Rayyan A.A."/>
            <person name="Kyndt J.A."/>
        </authorList>
    </citation>
    <scope>NUCLEOTIDE SEQUENCE</scope>
    <source>
        <strain evidence="2">DSM 9987</strain>
    </source>
</reference>
<evidence type="ECO:0000256" key="1">
    <source>
        <dbReference type="SAM" id="MobiDB-lite"/>
    </source>
</evidence>
<dbReference type="Proteomes" id="UP001165652">
    <property type="component" value="Unassembled WGS sequence"/>
</dbReference>
<protein>
    <submittedName>
        <fullName evidence="2">Uncharacterized protein</fullName>
    </submittedName>
</protein>
<accession>A0ABT5J548</accession>
<dbReference type="RefSeq" id="WP_272775617.1">
    <property type="nucleotide sequence ID" value="NZ_JAQQLI010000003.1"/>
</dbReference>
<organism evidence="2 3">
    <name type="scientific">Rhodoplanes tepidamans</name>
    <name type="common">Rhodoplanes cryptolactis</name>
    <dbReference type="NCBI Taxonomy" id="200616"/>
    <lineage>
        <taxon>Bacteria</taxon>
        <taxon>Pseudomonadati</taxon>
        <taxon>Pseudomonadota</taxon>
        <taxon>Alphaproteobacteria</taxon>
        <taxon>Hyphomicrobiales</taxon>
        <taxon>Nitrobacteraceae</taxon>
        <taxon>Rhodoplanes</taxon>
    </lineage>
</organism>
<gene>
    <name evidence="2" type="ORF">PQJ73_03665</name>
</gene>